<feature type="transmembrane region" description="Helical" evidence="1">
    <location>
        <begin position="12"/>
        <end position="35"/>
    </location>
</feature>
<reference evidence="3 4" key="1">
    <citation type="submission" date="2021-03" db="EMBL/GenBank/DDBJ databases">
        <title>Comparative Genomics and Metabolomics in the genus Turicibacter.</title>
        <authorList>
            <person name="Maki J."/>
            <person name="Looft T."/>
        </authorList>
    </citation>
    <scope>NUCLEOTIDE SEQUENCE</scope>
    <source>
        <strain evidence="3">ISU324</strain>
        <strain evidence="2 4">MMM721</strain>
    </source>
</reference>
<sequence>MPVESVNTPLQALTYIASNLVILLSVVSVLTYLFLKGYDFVMKNNSSK</sequence>
<accession>A0A9Q9CIG6</accession>
<keyword evidence="1" id="KW-1133">Transmembrane helix</keyword>
<keyword evidence="1" id="KW-0812">Transmembrane</keyword>
<dbReference type="AlphaFoldDB" id="A0A9Q9CIG6"/>
<dbReference type="EMBL" id="CP071249">
    <property type="protein sequence ID" value="UUF05393.1"/>
    <property type="molecule type" value="Genomic_DNA"/>
</dbReference>
<dbReference type="Proteomes" id="UP001058072">
    <property type="component" value="Chromosome"/>
</dbReference>
<gene>
    <name evidence="2" type="ORF">J0J69_09915</name>
    <name evidence="3" type="ORF">J0J70_03965</name>
</gene>
<evidence type="ECO:0000256" key="1">
    <source>
        <dbReference type="SAM" id="Phobius"/>
    </source>
</evidence>
<dbReference type="Proteomes" id="UP001058016">
    <property type="component" value="Chromosome"/>
</dbReference>
<evidence type="ECO:0000313" key="2">
    <source>
        <dbReference type="EMBL" id="UUF05393.1"/>
    </source>
</evidence>
<keyword evidence="1" id="KW-0472">Membrane</keyword>
<keyword evidence="4" id="KW-1185">Reference proteome</keyword>
<dbReference type="EMBL" id="CP071250">
    <property type="protein sequence ID" value="UUF09155.1"/>
    <property type="molecule type" value="Genomic_DNA"/>
</dbReference>
<evidence type="ECO:0000313" key="4">
    <source>
        <dbReference type="Proteomes" id="UP001058016"/>
    </source>
</evidence>
<dbReference type="RefSeq" id="WP_172676264.1">
    <property type="nucleotide sequence ID" value="NZ_CP071249.1"/>
</dbReference>
<protein>
    <submittedName>
        <fullName evidence="3">Uncharacterized protein</fullName>
    </submittedName>
</protein>
<proteinExistence type="predicted"/>
<name>A0A9Q9CIG6_9FIRM</name>
<organism evidence="3 5">
    <name type="scientific">Turicibacter bilis</name>
    <dbReference type="NCBI Taxonomy" id="2735723"/>
    <lineage>
        <taxon>Bacteria</taxon>
        <taxon>Bacillati</taxon>
        <taxon>Bacillota</taxon>
        <taxon>Erysipelotrichia</taxon>
        <taxon>Erysipelotrichales</taxon>
        <taxon>Turicibacteraceae</taxon>
        <taxon>Turicibacter</taxon>
    </lineage>
</organism>
<evidence type="ECO:0000313" key="3">
    <source>
        <dbReference type="EMBL" id="UUF09155.1"/>
    </source>
</evidence>
<evidence type="ECO:0000313" key="5">
    <source>
        <dbReference type="Proteomes" id="UP001058072"/>
    </source>
</evidence>